<dbReference type="Gene3D" id="2.10.110.10">
    <property type="entry name" value="Cysteine Rich Protein"/>
    <property type="match status" value="2"/>
</dbReference>
<dbReference type="PANTHER" id="PTHR24219:SF4">
    <property type="entry name" value="LIM DOMAIN-CONTAINING PROTEIN JUB"/>
    <property type="match status" value="1"/>
</dbReference>
<dbReference type="FunFam" id="2.10.110.10:FF:000057">
    <property type="entry name" value="Zyxin"/>
    <property type="match status" value="1"/>
</dbReference>
<evidence type="ECO:0000256" key="4">
    <source>
        <dbReference type="PROSITE-ProRule" id="PRU00125"/>
    </source>
</evidence>
<dbReference type="SMART" id="SM00132">
    <property type="entry name" value="LIM"/>
    <property type="match status" value="2"/>
</dbReference>
<dbReference type="GO" id="GO:0046872">
    <property type="term" value="F:metal ion binding"/>
    <property type="evidence" value="ECO:0007669"/>
    <property type="project" value="UniProtKB-KW"/>
</dbReference>
<keyword evidence="1 4" id="KW-0479">Metal-binding</keyword>
<dbReference type="Pfam" id="PF00412">
    <property type="entry name" value="LIM"/>
    <property type="match status" value="2"/>
</dbReference>
<dbReference type="PROSITE" id="PS00478">
    <property type="entry name" value="LIM_DOMAIN_1"/>
    <property type="match status" value="1"/>
</dbReference>
<dbReference type="PROSITE" id="PS50023">
    <property type="entry name" value="LIM_DOMAIN_2"/>
    <property type="match status" value="2"/>
</dbReference>
<dbReference type="GO" id="GO:0005667">
    <property type="term" value="C:transcription regulator complex"/>
    <property type="evidence" value="ECO:0007669"/>
    <property type="project" value="TreeGrafter"/>
</dbReference>
<proteinExistence type="predicted"/>
<dbReference type="EMBL" id="CAJOBI010003662">
    <property type="protein sequence ID" value="CAF3976689.1"/>
    <property type="molecule type" value="Genomic_DNA"/>
</dbReference>
<dbReference type="GO" id="GO:0007010">
    <property type="term" value="P:cytoskeleton organization"/>
    <property type="evidence" value="ECO:0007669"/>
    <property type="project" value="TreeGrafter"/>
</dbReference>
<gene>
    <name evidence="7" type="ORF">GIL414_LOCUS14826</name>
    <name evidence="6" type="ORF">SMN809_LOCUS10627</name>
</gene>
<dbReference type="PANTHER" id="PTHR24219">
    <property type="entry name" value="LIM DOMAIN-CONTAINING PROTEIN JUB"/>
    <property type="match status" value="1"/>
</dbReference>
<dbReference type="GO" id="GO:0003714">
    <property type="term" value="F:transcription corepressor activity"/>
    <property type="evidence" value="ECO:0007669"/>
    <property type="project" value="TreeGrafter"/>
</dbReference>
<protein>
    <recommendedName>
        <fullName evidence="5">LIM zinc-binding domain-containing protein</fullName>
    </recommendedName>
</protein>
<evidence type="ECO:0000313" key="6">
    <source>
        <dbReference type="EMBL" id="CAF3976689.1"/>
    </source>
</evidence>
<feature type="domain" description="LIM zinc-binding" evidence="5">
    <location>
        <begin position="10"/>
        <end position="70"/>
    </location>
</feature>
<dbReference type="Proteomes" id="UP000676336">
    <property type="component" value="Unassembled WGS sequence"/>
</dbReference>
<dbReference type="SUPFAM" id="SSF57716">
    <property type="entry name" value="Glucocorticoid receptor-like (DNA-binding domain)"/>
    <property type="match status" value="2"/>
</dbReference>
<dbReference type="AlphaFoldDB" id="A0A8S2PKB6"/>
<organism evidence="7 8">
    <name type="scientific">Rotaria magnacalcarata</name>
    <dbReference type="NCBI Taxonomy" id="392030"/>
    <lineage>
        <taxon>Eukaryota</taxon>
        <taxon>Metazoa</taxon>
        <taxon>Spiralia</taxon>
        <taxon>Gnathifera</taxon>
        <taxon>Rotifera</taxon>
        <taxon>Eurotatoria</taxon>
        <taxon>Bdelloidea</taxon>
        <taxon>Philodinida</taxon>
        <taxon>Philodinidae</taxon>
        <taxon>Rotaria</taxon>
    </lineage>
</organism>
<dbReference type="GO" id="GO:0005912">
    <property type="term" value="C:adherens junction"/>
    <property type="evidence" value="ECO:0007669"/>
    <property type="project" value="TreeGrafter"/>
</dbReference>
<dbReference type="GO" id="GO:0005634">
    <property type="term" value="C:nucleus"/>
    <property type="evidence" value="ECO:0007669"/>
    <property type="project" value="TreeGrafter"/>
</dbReference>
<feature type="domain" description="LIM zinc-binding" evidence="5">
    <location>
        <begin position="71"/>
        <end position="144"/>
    </location>
</feature>
<evidence type="ECO:0000256" key="1">
    <source>
        <dbReference type="ARBA" id="ARBA00022723"/>
    </source>
</evidence>
<evidence type="ECO:0000313" key="7">
    <source>
        <dbReference type="EMBL" id="CAF4058450.1"/>
    </source>
</evidence>
<accession>A0A8S2PKB6</accession>
<evidence type="ECO:0000256" key="2">
    <source>
        <dbReference type="ARBA" id="ARBA00022833"/>
    </source>
</evidence>
<dbReference type="EMBL" id="CAJOBJ010006369">
    <property type="protein sequence ID" value="CAF4058450.1"/>
    <property type="molecule type" value="Genomic_DNA"/>
</dbReference>
<comment type="caution">
    <text evidence="7">The sequence shown here is derived from an EMBL/GenBank/DDBJ whole genome shotgun (WGS) entry which is preliminary data.</text>
</comment>
<evidence type="ECO:0000259" key="5">
    <source>
        <dbReference type="PROSITE" id="PS50023"/>
    </source>
</evidence>
<evidence type="ECO:0000313" key="8">
    <source>
        <dbReference type="Proteomes" id="UP000681720"/>
    </source>
</evidence>
<dbReference type="GO" id="GO:0000932">
    <property type="term" value="C:P-body"/>
    <property type="evidence" value="ECO:0007669"/>
    <property type="project" value="TreeGrafter"/>
</dbReference>
<evidence type="ECO:0000256" key="3">
    <source>
        <dbReference type="ARBA" id="ARBA00023038"/>
    </source>
</evidence>
<dbReference type="Proteomes" id="UP000681720">
    <property type="component" value="Unassembled WGS sequence"/>
</dbReference>
<sequence>MFTGFQQSVEKCYICDHLIMDKMLQALGNTYHSGCFRCSVCNECLDGLPFTVDKERQIFCLYDYHNTYAPRCAKCAYPICPEDDSYETVRVIAMNKSFHLDCYRCEDCQTSLSDEQTIALLGGCCPLTDGTLLCYRCRTCRGADEN</sequence>
<name>A0A8S2PKB6_9BILA</name>
<reference evidence="7" key="1">
    <citation type="submission" date="2021-02" db="EMBL/GenBank/DDBJ databases">
        <authorList>
            <person name="Nowell W R."/>
        </authorList>
    </citation>
    <scope>NUCLEOTIDE SEQUENCE</scope>
</reference>
<keyword evidence="3 4" id="KW-0440">LIM domain</keyword>
<dbReference type="InterPro" id="IPR047172">
    <property type="entry name" value="Ajuba-like"/>
</dbReference>
<dbReference type="GO" id="GO:0001666">
    <property type="term" value="P:response to hypoxia"/>
    <property type="evidence" value="ECO:0007669"/>
    <property type="project" value="TreeGrafter"/>
</dbReference>
<dbReference type="GO" id="GO:0035331">
    <property type="term" value="P:negative regulation of hippo signaling"/>
    <property type="evidence" value="ECO:0007669"/>
    <property type="project" value="TreeGrafter"/>
</dbReference>
<dbReference type="InterPro" id="IPR001781">
    <property type="entry name" value="Znf_LIM"/>
</dbReference>
<keyword evidence="2 4" id="KW-0862">Zinc</keyword>